<dbReference type="EMBL" id="QVIG01000001">
    <property type="protein sequence ID" value="RGD59405.1"/>
    <property type="molecule type" value="Genomic_DNA"/>
</dbReference>
<feature type="transmembrane region" description="Helical" evidence="1">
    <location>
        <begin position="107"/>
        <end position="126"/>
    </location>
</feature>
<evidence type="ECO:0000313" key="3">
    <source>
        <dbReference type="Proteomes" id="UP000263377"/>
    </source>
</evidence>
<accession>A0A372ZW18</accession>
<evidence type="ECO:0000256" key="1">
    <source>
        <dbReference type="SAM" id="Phobius"/>
    </source>
</evidence>
<dbReference type="AlphaFoldDB" id="A0A372ZW18"/>
<sequence>MAPGAGNACSELSLSVPPTAEPTLGELQRALLQLREDQRDGIAGLRENLRTDLQVLAGRIEQAVTKDVYVADQRLVDQRLVVIERDLAAEARAREAAEAAAVGGRRWLIGAFLAPLVVAAVQLWLLSKGARA</sequence>
<keyword evidence="1" id="KW-1133">Transmembrane helix</keyword>
<protein>
    <submittedName>
        <fullName evidence="2">Uncharacterized protein</fullName>
    </submittedName>
</protein>
<evidence type="ECO:0000313" key="2">
    <source>
        <dbReference type="EMBL" id="RGD59405.1"/>
    </source>
</evidence>
<comment type="caution">
    <text evidence="2">The sequence shown here is derived from an EMBL/GenBank/DDBJ whole genome shotgun (WGS) entry which is preliminary data.</text>
</comment>
<reference evidence="2 3" key="1">
    <citation type="submission" date="2018-08" db="EMBL/GenBank/DDBJ databases">
        <title>Diversity &amp; Physiological Properties of Lignin-Decomposing Actinobacteria from Soil.</title>
        <authorList>
            <person name="Roh S.G."/>
            <person name="Kim S.B."/>
        </authorList>
    </citation>
    <scope>NUCLEOTIDE SEQUENCE [LARGE SCALE GENOMIC DNA]</scope>
    <source>
        <strain evidence="2 3">MMS17-GH009</strain>
    </source>
</reference>
<proteinExistence type="predicted"/>
<name>A0A372ZW18_9ACTN</name>
<dbReference type="Proteomes" id="UP000263377">
    <property type="component" value="Unassembled WGS sequence"/>
</dbReference>
<organism evidence="2 3">
    <name type="scientific">Kitasatospora xanthocidica</name>
    <dbReference type="NCBI Taxonomy" id="83382"/>
    <lineage>
        <taxon>Bacteria</taxon>
        <taxon>Bacillati</taxon>
        <taxon>Actinomycetota</taxon>
        <taxon>Actinomycetes</taxon>
        <taxon>Kitasatosporales</taxon>
        <taxon>Streptomycetaceae</taxon>
        <taxon>Kitasatospora</taxon>
    </lineage>
</organism>
<gene>
    <name evidence="2" type="ORF">DR950_17835</name>
</gene>
<keyword evidence="3" id="KW-1185">Reference proteome</keyword>
<keyword evidence="1" id="KW-0472">Membrane</keyword>
<keyword evidence="1" id="KW-0812">Transmembrane</keyword>